<feature type="domain" description="HTH cro/C1-type" evidence="1">
    <location>
        <begin position="36"/>
        <end position="67"/>
    </location>
</feature>
<dbReference type="GO" id="GO:0003677">
    <property type="term" value="F:DNA binding"/>
    <property type="evidence" value="ECO:0007669"/>
    <property type="project" value="InterPro"/>
</dbReference>
<dbReference type="AlphaFoldDB" id="A0A3B1BVK3"/>
<dbReference type="InterPro" id="IPR010982">
    <property type="entry name" value="Lambda_DNA-bd_dom_sf"/>
</dbReference>
<evidence type="ECO:0000259" key="1">
    <source>
        <dbReference type="PROSITE" id="PS50943"/>
    </source>
</evidence>
<sequence length="109" mass="12448">MQKEIEYTESSGNVFADLGLENSKELLAKSTLALEVIKIIKNRKLTQHKAAKILGTDQAYISKLKRGSELRRFTLDRLVTWLTKLDRDVILTIRPKPRNHECGLLEVSV</sequence>
<gene>
    <name evidence="2" type="ORF">MNBD_NITROSPINAE03-347</name>
</gene>
<reference evidence="2" key="1">
    <citation type="submission" date="2018-06" db="EMBL/GenBank/DDBJ databases">
        <authorList>
            <person name="Zhirakovskaya E."/>
        </authorList>
    </citation>
    <scope>NUCLEOTIDE SEQUENCE</scope>
</reference>
<dbReference type="CDD" id="cd00093">
    <property type="entry name" value="HTH_XRE"/>
    <property type="match status" value="1"/>
</dbReference>
<dbReference type="PROSITE" id="PS50943">
    <property type="entry name" value="HTH_CROC1"/>
    <property type="match status" value="1"/>
</dbReference>
<dbReference type="Gene3D" id="1.10.260.40">
    <property type="entry name" value="lambda repressor-like DNA-binding domains"/>
    <property type="match status" value="1"/>
</dbReference>
<dbReference type="Pfam" id="PF13744">
    <property type="entry name" value="HTH_37"/>
    <property type="match status" value="1"/>
</dbReference>
<protein>
    <recommendedName>
        <fullName evidence="1">HTH cro/C1-type domain-containing protein</fullName>
    </recommendedName>
</protein>
<dbReference type="SUPFAM" id="SSF47413">
    <property type="entry name" value="lambda repressor-like DNA-binding domains"/>
    <property type="match status" value="1"/>
</dbReference>
<proteinExistence type="predicted"/>
<accession>A0A3B1BVK3</accession>
<evidence type="ECO:0000313" key="2">
    <source>
        <dbReference type="EMBL" id="VAX16283.1"/>
    </source>
</evidence>
<dbReference type="InterPro" id="IPR001387">
    <property type="entry name" value="Cro/C1-type_HTH"/>
</dbReference>
<name>A0A3B1BVK3_9ZZZZ</name>
<dbReference type="InterPro" id="IPR039554">
    <property type="entry name" value="HigA2-like_HTH"/>
</dbReference>
<dbReference type="EMBL" id="UOGB01000049">
    <property type="protein sequence ID" value="VAX16283.1"/>
    <property type="molecule type" value="Genomic_DNA"/>
</dbReference>
<organism evidence="2">
    <name type="scientific">hydrothermal vent metagenome</name>
    <dbReference type="NCBI Taxonomy" id="652676"/>
    <lineage>
        <taxon>unclassified sequences</taxon>
        <taxon>metagenomes</taxon>
        <taxon>ecological metagenomes</taxon>
    </lineage>
</organism>